<evidence type="ECO:0000313" key="1">
    <source>
        <dbReference type="EMBL" id="AIQ12123.1"/>
    </source>
</evidence>
<dbReference type="EMBL" id="CP009288">
    <property type="protein sequence ID" value="AIQ12123.1"/>
    <property type="molecule type" value="Genomic_DNA"/>
</dbReference>
<keyword evidence="2" id="KW-1185">Reference proteome</keyword>
<dbReference type="Proteomes" id="UP000029409">
    <property type="component" value="Chromosome"/>
</dbReference>
<organism evidence="1 2">
    <name type="scientific">Paenibacillus durus</name>
    <name type="common">Paenibacillus azotofixans</name>
    <dbReference type="NCBI Taxonomy" id="44251"/>
    <lineage>
        <taxon>Bacteria</taxon>
        <taxon>Bacillati</taxon>
        <taxon>Bacillota</taxon>
        <taxon>Bacilli</taxon>
        <taxon>Bacillales</taxon>
        <taxon>Paenibacillaceae</taxon>
        <taxon>Paenibacillus</taxon>
    </lineage>
</organism>
<reference evidence="1 2" key="1">
    <citation type="submission" date="2014-08" db="EMBL/GenBank/DDBJ databases">
        <title>Comparative genomics of the Paenibacillus odorifer group.</title>
        <authorList>
            <person name="den Bakker H.C."/>
            <person name="Tsai Y.-C."/>
            <person name="Martin N."/>
            <person name="Korlach J."/>
            <person name="Wiedmann M."/>
        </authorList>
    </citation>
    <scope>NUCLEOTIDE SEQUENCE [LARGE SCALE GENOMIC DNA]</scope>
    <source>
        <strain evidence="1 2">DSM 1735</strain>
    </source>
</reference>
<dbReference type="AlphaFoldDB" id="A0A089HP05"/>
<dbReference type="eggNOG" id="ENOG5030P98">
    <property type="taxonomic scope" value="Bacteria"/>
</dbReference>
<gene>
    <name evidence="1" type="ORF">PDUR_09465</name>
</gene>
<evidence type="ECO:0000313" key="2">
    <source>
        <dbReference type="Proteomes" id="UP000029409"/>
    </source>
</evidence>
<name>A0A089HP05_PAEDU</name>
<protein>
    <submittedName>
        <fullName evidence="1">Uncharacterized protein</fullName>
    </submittedName>
</protein>
<sequence>MKRFGKILYCSSMSLQLGHFSHTLSTNIAILIFANLFHGTAKYAFWTITLQNNMVALNQNFNRVPLIHLIPFTKGFRQNNSAKLIHFANYTSRLHLTHTFPIQLIHDISIPLIISIQNCRILLIINKFL</sequence>
<accession>A0A089HP05</accession>
<dbReference type="KEGG" id="pdu:PDUR_09465"/>
<proteinExistence type="predicted"/>